<dbReference type="AlphaFoldDB" id="A0AA38GCQ0"/>
<organism evidence="1 2">
    <name type="scientific">Taxus chinensis</name>
    <name type="common">Chinese yew</name>
    <name type="synonym">Taxus wallichiana var. chinensis</name>
    <dbReference type="NCBI Taxonomy" id="29808"/>
    <lineage>
        <taxon>Eukaryota</taxon>
        <taxon>Viridiplantae</taxon>
        <taxon>Streptophyta</taxon>
        <taxon>Embryophyta</taxon>
        <taxon>Tracheophyta</taxon>
        <taxon>Spermatophyta</taxon>
        <taxon>Pinopsida</taxon>
        <taxon>Pinidae</taxon>
        <taxon>Conifers II</taxon>
        <taxon>Cupressales</taxon>
        <taxon>Taxaceae</taxon>
        <taxon>Taxus</taxon>
    </lineage>
</organism>
<gene>
    <name evidence="1" type="ORF">KI387_020784</name>
</gene>
<evidence type="ECO:0000313" key="2">
    <source>
        <dbReference type="Proteomes" id="UP000824469"/>
    </source>
</evidence>
<feature type="non-terminal residue" evidence="1">
    <location>
        <position position="67"/>
    </location>
</feature>
<accession>A0AA38GCQ0</accession>
<dbReference type="EMBL" id="JAHRHJ020000004">
    <property type="protein sequence ID" value="KAH9319015.1"/>
    <property type="molecule type" value="Genomic_DNA"/>
</dbReference>
<evidence type="ECO:0000313" key="1">
    <source>
        <dbReference type="EMBL" id="KAH9319015.1"/>
    </source>
</evidence>
<feature type="non-terminal residue" evidence="1">
    <location>
        <position position="1"/>
    </location>
</feature>
<protein>
    <submittedName>
        <fullName evidence="1">Uncharacterized protein</fullName>
    </submittedName>
</protein>
<name>A0AA38GCQ0_TAXCH</name>
<dbReference type="Proteomes" id="UP000824469">
    <property type="component" value="Unassembled WGS sequence"/>
</dbReference>
<sequence length="67" mass="7410">VMAQSLKHSLKRIKCGMSPGGQPLLVRLEALETTQCRGVMVEDVSNDEVAPVVLRALFTKEDEEKRA</sequence>
<comment type="caution">
    <text evidence="1">The sequence shown here is derived from an EMBL/GenBank/DDBJ whole genome shotgun (WGS) entry which is preliminary data.</text>
</comment>
<keyword evidence="2" id="KW-1185">Reference proteome</keyword>
<proteinExistence type="predicted"/>
<reference evidence="1 2" key="1">
    <citation type="journal article" date="2021" name="Nat. Plants">
        <title>The Taxus genome provides insights into paclitaxel biosynthesis.</title>
        <authorList>
            <person name="Xiong X."/>
            <person name="Gou J."/>
            <person name="Liao Q."/>
            <person name="Li Y."/>
            <person name="Zhou Q."/>
            <person name="Bi G."/>
            <person name="Li C."/>
            <person name="Du R."/>
            <person name="Wang X."/>
            <person name="Sun T."/>
            <person name="Guo L."/>
            <person name="Liang H."/>
            <person name="Lu P."/>
            <person name="Wu Y."/>
            <person name="Zhang Z."/>
            <person name="Ro D.K."/>
            <person name="Shang Y."/>
            <person name="Huang S."/>
            <person name="Yan J."/>
        </authorList>
    </citation>
    <scope>NUCLEOTIDE SEQUENCE [LARGE SCALE GENOMIC DNA]</scope>
    <source>
        <strain evidence="1">Ta-2019</strain>
    </source>
</reference>